<feature type="region of interest" description="Disordered" evidence="2">
    <location>
        <begin position="1"/>
        <end position="65"/>
    </location>
</feature>
<dbReference type="AlphaFoldDB" id="A0A9P7HLZ1"/>
<name>A0A9P7HLZ1_9HYPO</name>
<reference evidence="3" key="2">
    <citation type="submission" date="2020-10" db="EMBL/GenBank/DDBJ databases">
        <authorList>
            <person name="Peck L.D."/>
            <person name="Nowell R.W."/>
            <person name="Flood J."/>
            <person name="Ryan M.J."/>
            <person name="Barraclough T.G."/>
        </authorList>
    </citation>
    <scope>NUCLEOTIDE SEQUENCE</scope>
    <source>
        <strain evidence="3">IMI 127659i</strain>
    </source>
</reference>
<accession>A0A9P7HLZ1</accession>
<keyword evidence="4" id="KW-1185">Reference proteome</keyword>
<evidence type="ECO:0000256" key="2">
    <source>
        <dbReference type="SAM" id="MobiDB-lite"/>
    </source>
</evidence>
<gene>
    <name evidence="3" type="ORF">H9Q72_012393</name>
</gene>
<dbReference type="EMBL" id="JADFTT010000657">
    <property type="protein sequence ID" value="KAG5759485.1"/>
    <property type="molecule type" value="Genomic_DNA"/>
</dbReference>
<protein>
    <submittedName>
        <fullName evidence="3">Uncharacterized protein</fullName>
    </submittedName>
</protein>
<dbReference type="Proteomes" id="UP000750502">
    <property type="component" value="Unassembled WGS sequence"/>
</dbReference>
<evidence type="ECO:0000313" key="4">
    <source>
        <dbReference type="Proteomes" id="UP000750502"/>
    </source>
</evidence>
<evidence type="ECO:0000313" key="3">
    <source>
        <dbReference type="EMBL" id="KAG5759485.1"/>
    </source>
</evidence>
<keyword evidence="1" id="KW-0175">Coiled coil</keyword>
<evidence type="ECO:0000256" key="1">
    <source>
        <dbReference type="SAM" id="Coils"/>
    </source>
</evidence>
<feature type="region of interest" description="Disordered" evidence="2">
    <location>
        <begin position="402"/>
        <end position="421"/>
    </location>
</feature>
<proteinExistence type="predicted"/>
<dbReference type="OrthoDB" id="5102280at2759"/>
<reference evidence="3" key="1">
    <citation type="journal article" date="2020" name="bioRxiv">
        <title>Historical genomics reveals the evolutionary mechanisms behind multiple outbreaks of the host-specific coffee wilt pathogen Fusarium xylarioides.</title>
        <authorList>
            <person name="Peck D."/>
            <person name="Nowell R.W."/>
            <person name="Flood J."/>
            <person name="Ryan M.J."/>
            <person name="Barraclough T.G."/>
        </authorList>
    </citation>
    <scope>NUCLEOTIDE SEQUENCE</scope>
    <source>
        <strain evidence="3">IMI 127659i</strain>
    </source>
</reference>
<feature type="compositionally biased region" description="Polar residues" evidence="2">
    <location>
        <begin position="1"/>
        <end position="10"/>
    </location>
</feature>
<organism evidence="3 4">
    <name type="scientific">Fusarium xylarioides</name>
    <dbReference type="NCBI Taxonomy" id="221167"/>
    <lineage>
        <taxon>Eukaryota</taxon>
        <taxon>Fungi</taxon>
        <taxon>Dikarya</taxon>
        <taxon>Ascomycota</taxon>
        <taxon>Pezizomycotina</taxon>
        <taxon>Sordariomycetes</taxon>
        <taxon>Hypocreomycetidae</taxon>
        <taxon>Hypocreales</taxon>
        <taxon>Nectriaceae</taxon>
        <taxon>Fusarium</taxon>
        <taxon>Fusarium fujikuroi species complex</taxon>
    </lineage>
</organism>
<feature type="coiled-coil region" evidence="1">
    <location>
        <begin position="296"/>
        <end position="323"/>
    </location>
</feature>
<sequence>MNTTPTSPSFSLGEASGKVIEGPSPISSSIESSSAGNSSIALDGPSGFQWLDGNGKRKPETVDLTLDDEPEVIDLELQDEPAEPLRPAKRQKTEPAVAKTAKAWIQDFDAKHPVPADDPDLQRFVGRMELLTRRLCQHARSGDITAWYRLPQEEQDMAIGFKTELRKADPVHLLHQGLSHMPRKVQQGFGKQDLQEDVVPNFRIGGLWDIPGVLNQDTPEYLPTFWEGLLMVYTGTYHTSQRAPGAPPLLSVSSYRLVQELRTGLPLPDFHMQSLNIAWPLKQGFRPIGAVSKAKAEQARRAAEEARRARRAAEAEAERATQDKIVQRILLTQHAMDNAGKPEEQDRLAREYEVLIADIQASGAPWKDFDRLLEKTGPKNPNYTGPHKLDISWSQRRNLNPNFVGVRRPGAPEALLKRPGE</sequence>
<feature type="compositionally biased region" description="Low complexity" evidence="2">
    <location>
        <begin position="20"/>
        <end position="41"/>
    </location>
</feature>
<comment type="caution">
    <text evidence="3">The sequence shown here is derived from an EMBL/GenBank/DDBJ whole genome shotgun (WGS) entry which is preliminary data.</text>
</comment>